<dbReference type="Pfam" id="PF24883">
    <property type="entry name" value="NPHP3_N"/>
    <property type="match status" value="1"/>
</dbReference>
<proteinExistence type="predicted"/>
<evidence type="ECO:0000256" key="1">
    <source>
        <dbReference type="ARBA" id="ARBA00022737"/>
    </source>
</evidence>
<dbReference type="InterPro" id="IPR015943">
    <property type="entry name" value="WD40/YVTN_repeat-like_dom_sf"/>
</dbReference>
<dbReference type="SMART" id="SM00320">
    <property type="entry name" value="WD40"/>
    <property type="match status" value="5"/>
</dbReference>
<dbReference type="OrthoDB" id="3047770at2759"/>
<gene>
    <name evidence="3" type="ORF">BDP27DRAFT_1443427</name>
</gene>
<sequence>MLPSFVPFNPYTARKILRSADRVGASTIKALERPIALYPPTSMMPGYMHLAKTVASFFRRSSSPRMMPKPAATVQGVVGSSRVPDSIAEHAQSSPPSAERHTTQRIVAVAKFALTLLDSVADKVPFAGMTTIVGGLLALFEQYEKFDENDKDIADLRENLEVLRKFVERFKDKLDLPENIAELLTNVDTEDIKAELINLNKGTKPWKFLGIGDHYVQMELLYATGEGVQDISRYLSRILQPEIDASRFKRLNDTLLKAPEARDCYYCKASCQGGTRVKVLRCILDWVIGESELEPPIFFLHGNQGSGKTAVAVSILKNIVEDSDRDIRFAGFFCSSLQENTSNPKHIFPTLAAQLAYRNDVYSFLEYAINHQVSYNSVVEQFKHFIHGPLHQLDETEKVLLVIDAIDECRDIEEAIKVVEVLLEKAHKVSSLKVLICCRSDSEIFVKIRERFNDRKVCRSFSLDQDVDPEELGRDLRSVLFTQLSQQRFHRKTVISLMEIFEDAGCSSFFLMLAACSGIQLRPDDLTGEFRRLLSCGMDGFYQSFIDSALKKINLGDRPGIGRDTNRYRAALVIVAFGRNSLGLEGLSVLLEVPVGQLRIFFEGFPINILDIVEDDMVSITHSSFQEYVKSGQAAKTDNNSGPSSQDCMHLYITRHLFLHMLKAPLRRNMFEDNTELKRSPNRTLQYACRYWPKHLKSVGMAARGEDWVELTSLLLEFFRAHLLHWLEALVEITDVRFLHSTLQIILSWVKKHCTSDSEAHQSLRSIVSDVYSSFQLSKAALQLSSAQVYRTFLLPLTHPGRRLAHMHHSIENSVTVDEVSCHRRQLISLANGHVENESRVIKLSQDATRCALVRSGRIEIASSNKDIYETFLEDKSGLCSYVDALFVGKDQVLVTQTLKSGLTEVGVWNIESKKAGELLLEQEHVSPPVLALSSDGSVAAVSSAFKVEVWNIGSWATSILSFPIRRGHPRERLLALSPHHILVNLHLRKLTGRSGTSVLEFRDKPLCATFSPEGDTLAIGGKTGIALYKRLLSQGDMSKISPSIVLDISHPITSLVLSPKARYLAAGGVSFLWVWKTSKSTVDSPSMTLENDKSQIISSVVFSGNGRYLHCAHTSLDSKTVLFDMRDMKFPSSSQMPVTALAISSNGRIATGSNNGSVSIWNSRMTRVLQNWQRESHRSAVVCVAFSQDGKLIASVSNERIYIRATHPADLDSDFASPILTCDRGSRFLSPCTFSGNSSLFLCISKDGDLRAHAQIWETGTWTSVGRIESSANIDFGRTMSIAFSQEGDLLAVSGQGRGQDRAVVLYSISSSYSVSIKSSRLDLQDIPRSLAFTLDSRYIRSTAGAFDVEMDLRSEDDSHLEPELRLSDVFIKDGWVMDLDGKERCHLPSEDICDWVSRGSTVVYRTQTLGNVGLISVQPFSS</sequence>
<dbReference type="SUPFAM" id="SSF50978">
    <property type="entry name" value="WD40 repeat-like"/>
    <property type="match status" value="1"/>
</dbReference>
<dbReference type="InterPro" id="IPR001680">
    <property type="entry name" value="WD40_rpt"/>
</dbReference>
<evidence type="ECO:0000313" key="3">
    <source>
        <dbReference type="EMBL" id="KAF9075530.1"/>
    </source>
</evidence>
<evidence type="ECO:0000313" key="4">
    <source>
        <dbReference type="Proteomes" id="UP000772434"/>
    </source>
</evidence>
<dbReference type="InterPro" id="IPR027417">
    <property type="entry name" value="P-loop_NTPase"/>
</dbReference>
<organism evidence="3 4">
    <name type="scientific">Rhodocollybia butyracea</name>
    <dbReference type="NCBI Taxonomy" id="206335"/>
    <lineage>
        <taxon>Eukaryota</taxon>
        <taxon>Fungi</taxon>
        <taxon>Dikarya</taxon>
        <taxon>Basidiomycota</taxon>
        <taxon>Agaricomycotina</taxon>
        <taxon>Agaricomycetes</taxon>
        <taxon>Agaricomycetidae</taxon>
        <taxon>Agaricales</taxon>
        <taxon>Marasmiineae</taxon>
        <taxon>Omphalotaceae</taxon>
        <taxon>Rhodocollybia</taxon>
    </lineage>
</organism>
<dbReference type="EMBL" id="JADNRY010000009">
    <property type="protein sequence ID" value="KAF9075530.1"/>
    <property type="molecule type" value="Genomic_DNA"/>
</dbReference>
<evidence type="ECO:0000259" key="2">
    <source>
        <dbReference type="Pfam" id="PF24883"/>
    </source>
</evidence>
<keyword evidence="1" id="KW-0677">Repeat</keyword>
<dbReference type="Pfam" id="PF00400">
    <property type="entry name" value="WD40"/>
    <property type="match status" value="2"/>
</dbReference>
<keyword evidence="4" id="KW-1185">Reference proteome</keyword>
<dbReference type="InterPro" id="IPR056884">
    <property type="entry name" value="NPHP3-like_N"/>
</dbReference>
<name>A0A9P5Q6R4_9AGAR</name>
<feature type="domain" description="Nephrocystin 3-like N-terminal" evidence="2">
    <location>
        <begin position="286"/>
        <end position="439"/>
    </location>
</feature>
<protein>
    <recommendedName>
        <fullName evidence="2">Nephrocystin 3-like N-terminal domain-containing protein</fullName>
    </recommendedName>
</protein>
<dbReference type="PANTHER" id="PTHR10039:SF17">
    <property type="entry name" value="FUNGAL STAND N-TERMINAL GOODBYE DOMAIN-CONTAINING PROTEIN-RELATED"/>
    <property type="match status" value="1"/>
</dbReference>
<accession>A0A9P5Q6R4</accession>
<reference evidence="3" key="1">
    <citation type="submission" date="2020-11" db="EMBL/GenBank/DDBJ databases">
        <authorList>
            <consortium name="DOE Joint Genome Institute"/>
            <person name="Ahrendt S."/>
            <person name="Riley R."/>
            <person name="Andreopoulos W."/>
            <person name="Labutti K."/>
            <person name="Pangilinan J."/>
            <person name="Ruiz-Duenas F.J."/>
            <person name="Barrasa J.M."/>
            <person name="Sanchez-Garcia M."/>
            <person name="Camarero S."/>
            <person name="Miyauchi S."/>
            <person name="Serrano A."/>
            <person name="Linde D."/>
            <person name="Babiker R."/>
            <person name="Drula E."/>
            <person name="Ayuso-Fernandez I."/>
            <person name="Pacheco R."/>
            <person name="Padilla G."/>
            <person name="Ferreira P."/>
            <person name="Barriuso J."/>
            <person name="Kellner H."/>
            <person name="Castanera R."/>
            <person name="Alfaro M."/>
            <person name="Ramirez L."/>
            <person name="Pisabarro A.G."/>
            <person name="Kuo A."/>
            <person name="Tritt A."/>
            <person name="Lipzen A."/>
            <person name="He G."/>
            <person name="Yan M."/>
            <person name="Ng V."/>
            <person name="Cullen D."/>
            <person name="Martin F."/>
            <person name="Rosso M.-N."/>
            <person name="Henrissat B."/>
            <person name="Hibbett D."/>
            <person name="Martinez A.T."/>
            <person name="Grigoriev I.V."/>
        </authorList>
    </citation>
    <scope>NUCLEOTIDE SEQUENCE</scope>
    <source>
        <strain evidence="3">AH 40177</strain>
    </source>
</reference>
<dbReference type="Gene3D" id="2.130.10.10">
    <property type="entry name" value="YVTN repeat-like/Quinoprotein amine dehydrogenase"/>
    <property type="match status" value="2"/>
</dbReference>
<dbReference type="SUPFAM" id="SSF52540">
    <property type="entry name" value="P-loop containing nucleoside triphosphate hydrolases"/>
    <property type="match status" value="1"/>
</dbReference>
<dbReference type="Proteomes" id="UP000772434">
    <property type="component" value="Unassembled WGS sequence"/>
</dbReference>
<dbReference type="InterPro" id="IPR036322">
    <property type="entry name" value="WD40_repeat_dom_sf"/>
</dbReference>
<dbReference type="Gene3D" id="3.40.50.300">
    <property type="entry name" value="P-loop containing nucleotide triphosphate hydrolases"/>
    <property type="match status" value="1"/>
</dbReference>
<comment type="caution">
    <text evidence="3">The sequence shown here is derived from an EMBL/GenBank/DDBJ whole genome shotgun (WGS) entry which is preliminary data.</text>
</comment>
<dbReference type="PANTHER" id="PTHR10039">
    <property type="entry name" value="AMELOGENIN"/>
    <property type="match status" value="1"/>
</dbReference>